<reference evidence="2 3" key="3">
    <citation type="journal article" date="2010" name="Sequencing">
        <title>Complete Genome Sequence of Rothia mucilaginosa DY-18: A Clinical Isolate with Dense Meshwork-Like Structures from a Persistent Apical Periodontitis Lesion.</title>
        <authorList>
            <person name="Yamane K."/>
            <person name="Nambu T."/>
            <person name="Yamanaka T."/>
            <person name="Mashimo C."/>
            <person name="Sugimori C."/>
            <person name="Leung K.-P."/>
            <person name="Fukushima H."/>
        </authorList>
    </citation>
    <scope>NUCLEOTIDE SEQUENCE [LARGE SCALE GENOMIC DNA]</scope>
    <source>
        <strain evidence="2 3">DY-18</strain>
    </source>
</reference>
<keyword evidence="2" id="KW-0808">Transferase</keyword>
<dbReference type="STRING" id="680646.RMDY18_15920"/>
<dbReference type="Proteomes" id="UP000001883">
    <property type="component" value="Chromosome"/>
</dbReference>
<dbReference type="GO" id="GO:0016301">
    <property type="term" value="F:kinase activity"/>
    <property type="evidence" value="ECO:0007669"/>
    <property type="project" value="UniProtKB-KW"/>
</dbReference>
<reference evidence="3" key="1">
    <citation type="submission" date="2009-07" db="EMBL/GenBank/DDBJ databases">
        <title>Complete genome sequence of Rothia mucilaginosa DJ.</title>
        <authorList>
            <person name="Yamane K."/>
            <person name="Nambu T."/>
            <person name="Mashimo C."/>
            <person name="Sugimori C."/>
            <person name="Yamanaka T."/>
            <person name="Leung K."/>
            <person name="Fukushima H."/>
        </authorList>
    </citation>
    <scope>NUCLEOTIDE SEQUENCE [LARGE SCALE GENOMIC DNA]</scope>
    <source>
        <strain evidence="3">DY-18</strain>
    </source>
</reference>
<feature type="region of interest" description="Disordered" evidence="1">
    <location>
        <begin position="1"/>
        <end position="29"/>
    </location>
</feature>
<accession>D2NP56</accession>
<proteinExistence type="predicted"/>
<dbReference type="KEGG" id="rmu:RMDY18_15920"/>
<gene>
    <name evidence="2" type="ordered locus">RMDY18_15920</name>
</gene>
<evidence type="ECO:0000313" key="2">
    <source>
        <dbReference type="EMBL" id="BAI65424.1"/>
    </source>
</evidence>
<sequence>MAGASPPLNLRNTESAGVCPPQKRRKSPATTTVVAGDFLQPIQALVIENLGHGALVEDLANSASDEGRDGENGQVLEALFLRNGQGVGHHDLDRAALGQTLNGGIGENRVGCRDDNFLRALIHEDLHGAGDGSAGVNHVVNQHAGAALNVTHNGLGDRVVRNVDVSGLMHEGQGCAVQQGGPVLGHAHTTGVRGHHGHVRQVLNALADVLSQHRNCEEVVQRAVEEALNLRGVQIDAHQAIRAGGLVQVRNQASRDGFATLVLLILTSVGVERGHHGNGASGGTLERINHDELLHEPLVNRCRVRLNHECVRTAHRLLKTDVGLAVGEGICGGGQQVVVKGLRNLLGELGVCSTGDHYKLALTGVGNLATHGVVLSSD</sequence>
<keyword evidence="3" id="KW-1185">Reference proteome</keyword>
<dbReference type="HOGENOM" id="CLU_731345_0_0_11"/>
<reference evidence="2 3" key="2">
    <citation type="journal article" date="2010" name="J Osaka Dent Univ">
        <title>Isolation and identification of Rothia mucilaginosa from persistent apical periodontitis lesions.</title>
        <authorList>
            <person name="Yamane K."/>
            <person name="Yoshida M."/>
            <person name="Fujihira T."/>
            <person name="Baba T."/>
            <person name="Tsuji N."/>
            <person name="Hayashi H."/>
            <person name="Sugimori C."/>
            <person name="Yamanaka T."/>
            <person name="Mashimo C."/>
            <person name="Nambu T."/>
            <person name="Kawai H."/>
            <person name="Fukushima H."/>
        </authorList>
    </citation>
    <scope>NUCLEOTIDE SEQUENCE [LARGE SCALE GENOMIC DNA]</scope>
    <source>
        <strain evidence="2 3">DY-18</strain>
    </source>
</reference>
<keyword evidence="2" id="KW-0418">Kinase</keyword>
<protein>
    <submittedName>
        <fullName evidence="2">Signal transduction histidine kinase</fullName>
    </submittedName>
</protein>
<dbReference type="eggNOG" id="ENOG502ZFXT">
    <property type="taxonomic scope" value="Bacteria"/>
</dbReference>
<evidence type="ECO:0000256" key="1">
    <source>
        <dbReference type="SAM" id="MobiDB-lite"/>
    </source>
</evidence>
<name>D2NP56_ROTMD</name>
<dbReference type="EMBL" id="AP011540">
    <property type="protein sequence ID" value="BAI65424.1"/>
    <property type="molecule type" value="Genomic_DNA"/>
</dbReference>
<organism evidence="2 3">
    <name type="scientific">Rothia mucilaginosa (strain DY-18)</name>
    <name type="common">Stomatococcus mucilaginosus</name>
    <dbReference type="NCBI Taxonomy" id="680646"/>
    <lineage>
        <taxon>Bacteria</taxon>
        <taxon>Bacillati</taxon>
        <taxon>Actinomycetota</taxon>
        <taxon>Actinomycetes</taxon>
        <taxon>Micrococcales</taxon>
        <taxon>Micrococcaceae</taxon>
        <taxon>Rothia</taxon>
    </lineage>
</organism>
<dbReference type="AlphaFoldDB" id="D2NP56"/>
<evidence type="ECO:0000313" key="3">
    <source>
        <dbReference type="Proteomes" id="UP000001883"/>
    </source>
</evidence>